<protein>
    <submittedName>
        <fullName evidence="1">Uncharacterized protein</fullName>
    </submittedName>
</protein>
<keyword evidence="2" id="KW-1185">Reference proteome</keyword>
<evidence type="ECO:0000313" key="2">
    <source>
        <dbReference type="Proteomes" id="UP001603857"/>
    </source>
</evidence>
<comment type="caution">
    <text evidence="1">The sequence shown here is derived from an EMBL/GenBank/DDBJ whole genome shotgun (WGS) entry which is preliminary data.</text>
</comment>
<accession>A0ABD1N552</accession>
<dbReference type="PANTHER" id="PTHR46855">
    <property type="entry name" value="OSJNBB0038F03.10 PROTEIN"/>
    <property type="match status" value="1"/>
</dbReference>
<evidence type="ECO:0000313" key="1">
    <source>
        <dbReference type="EMBL" id="KAL2343148.1"/>
    </source>
</evidence>
<gene>
    <name evidence="1" type="ORF">Fmac_004433</name>
</gene>
<reference evidence="1 2" key="1">
    <citation type="submission" date="2024-08" db="EMBL/GenBank/DDBJ databases">
        <title>Insights into the chromosomal genome structure of Flemingia macrophylla.</title>
        <authorList>
            <person name="Ding Y."/>
            <person name="Zhao Y."/>
            <person name="Bi W."/>
            <person name="Wu M."/>
            <person name="Zhao G."/>
            <person name="Gong Y."/>
            <person name="Li W."/>
            <person name="Zhang P."/>
        </authorList>
    </citation>
    <scope>NUCLEOTIDE SEQUENCE [LARGE SCALE GENOMIC DNA]</scope>
    <source>
        <strain evidence="1">DYQJB</strain>
        <tissue evidence="1">Leaf</tissue>
    </source>
</reference>
<sequence length="135" mass="15502">MENKKRLERCTRNVDQDTGNGKAFLQDHAQPKHLDILKKLKGRKNLLFSCYVVGGKNPRLWGTKVPRGRRSWVPYKKISPMKKFRKQLVDLWNKHGNLDESSPEEVFLFNNVNNFIPSNEIGLGGVLLKPDDTSA</sequence>
<dbReference type="AlphaFoldDB" id="A0ABD1N552"/>
<proteinExistence type="predicted"/>
<dbReference type="PANTHER" id="PTHR46855:SF21">
    <property type="entry name" value="GATA ZINC FINGER PROTEIN"/>
    <property type="match status" value="1"/>
</dbReference>
<dbReference type="InterPro" id="IPR044589">
    <property type="entry name" value="GATA26/27"/>
</dbReference>
<organism evidence="1 2">
    <name type="scientific">Flemingia macrophylla</name>
    <dbReference type="NCBI Taxonomy" id="520843"/>
    <lineage>
        <taxon>Eukaryota</taxon>
        <taxon>Viridiplantae</taxon>
        <taxon>Streptophyta</taxon>
        <taxon>Embryophyta</taxon>
        <taxon>Tracheophyta</taxon>
        <taxon>Spermatophyta</taxon>
        <taxon>Magnoliopsida</taxon>
        <taxon>eudicotyledons</taxon>
        <taxon>Gunneridae</taxon>
        <taxon>Pentapetalae</taxon>
        <taxon>rosids</taxon>
        <taxon>fabids</taxon>
        <taxon>Fabales</taxon>
        <taxon>Fabaceae</taxon>
        <taxon>Papilionoideae</taxon>
        <taxon>50 kb inversion clade</taxon>
        <taxon>NPAAA clade</taxon>
        <taxon>indigoferoid/millettioid clade</taxon>
        <taxon>Phaseoleae</taxon>
        <taxon>Flemingia</taxon>
    </lineage>
</organism>
<name>A0ABD1N552_9FABA</name>
<dbReference type="EMBL" id="JBGMDY010000002">
    <property type="protein sequence ID" value="KAL2343148.1"/>
    <property type="molecule type" value="Genomic_DNA"/>
</dbReference>
<dbReference type="Proteomes" id="UP001603857">
    <property type="component" value="Unassembled WGS sequence"/>
</dbReference>